<gene>
    <name evidence="7" type="ORF">V3330_02510</name>
</gene>
<accession>A0AAW9R555</accession>
<evidence type="ECO:0000313" key="7">
    <source>
        <dbReference type="EMBL" id="MEJ8566487.1"/>
    </source>
</evidence>
<dbReference type="EMBL" id="JAZHOG010000001">
    <property type="protein sequence ID" value="MEJ8566487.1"/>
    <property type="molecule type" value="Genomic_DNA"/>
</dbReference>
<feature type="coiled-coil region" evidence="2">
    <location>
        <begin position="94"/>
        <end position="157"/>
    </location>
</feature>
<dbReference type="GO" id="GO:0015562">
    <property type="term" value="F:efflux transmembrane transporter activity"/>
    <property type="evidence" value="ECO:0007669"/>
    <property type="project" value="TreeGrafter"/>
</dbReference>
<dbReference type="SUPFAM" id="SSF111369">
    <property type="entry name" value="HlyD-like secretion proteins"/>
    <property type="match status" value="1"/>
</dbReference>
<dbReference type="Gene3D" id="2.40.420.20">
    <property type="match status" value="1"/>
</dbReference>
<evidence type="ECO:0000313" key="8">
    <source>
        <dbReference type="Proteomes" id="UP001359886"/>
    </source>
</evidence>
<protein>
    <submittedName>
        <fullName evidence="7">Efflux RND transporter periplasmic adaptor subunit</fullName>
    </submittedName>
</protein>
<dbReference type="Pfam" id="PF25954">
    <property type="entry name" value="Beta-barrel_RND_2"/>
    <property type="match status" value="1"/>
</dbReference>
<comment type="caution">
    <text evidence="7">The sequence shown here is derived from an EMBL/GenBank/DDBJ whole genome shotgun (WGS) entry which is preliminary data.</text>
</comment>
<keyword evidence="8" id="KW-1185">Reference proteome</keyword>
<dbReference type="InterPro" id="IPR058625">
    <property type="entry name" value="MdtA-like_BSH"/>
</dbReference>
<name>A0AAW9R555_9GAMM</name>
<organism evidence="7 8">
    <name type="scientific">Elongatibacter sediminis</name>
    <dbReference type="NCBI Taxonomy" id="3119006"/>
    <lineage>
        <taxon>Bacteria</taxon>
        <taxon>Pseudomonadati</taxon>
        <taxon>Pseudomonadota</taxon>
        <taxon>Gammaproteobacteria</taxon>
        <taxon>Chromatiales</taxon>
        <taxon>Wenzhouxiangellaceae</taxon>
        <taxon>Elongatibacter</taxon>
    </lineage>
</organism>
<dbReference type="Pfam" id="PF25989">
    <property type="entry name" value="YknX_C"/>
    <property type="match status" value="1"/>
</dbReference>
<proteinExistence type="inferred from homology"/>
<dbReference type="NCBIfam" id="TIGR01730">
    <property type="entry name" value="RND_mfp"/>
    <property type="match status" value="1"/>
</dbReference>
<dbReference type="RefSeq" id="WP_354693805.1">
    <property type="nucleotide sequence ID" value="NZ_JAZHOG010000001.1"/>
</dbReference>
<dbReference type="FunFam" id="2.40.30.170:FF:000010">
    <property type="entry name" value="Efflux RND transporter periplasmic adaptor subunit"/>
    <property type="match status" value="1"/>
</dbReference>
<keyword evidence="2" id="KW-0175">Coiled coil</keyword>
<dbReference type="InterPro" id="IPR006143">
    <property type="entry name" value="RND_pump_MFP"/>
</dbReference>
<dbReference type="AlphaFoldDB" id="A0AAW9R555"/>
<feature type="region of interest" description="Disordered" evidence="3">
    <location>
        <begin position="344"/>
        <end position="368"/>
    </location>
</feature>
<dbReference type="Pfam" id="PF25917">
    <property type="entry name" value="BSH_RND"/>
    <property type="match status" value="1"/>
</dbReference>
<dbReference type="InterPro" id="IPR058637">
    <property type="entry name" value="YknX-like_C"/>
</dbReference>
<comment type="similarity">
    <text evidence="1">Belongs to the membrane fusion protein (MFP) (TC 8.A.1) family.</text>
</comment>
<dbReference type="Gene3D" id="2.40.50.100">
    <property type="match status" value="2"/>
</dbReference>
<evidence type="ECO:0000256" key="1">
    <source>
        <dbReference type="ARBA" id="ARBA00009477"/>
    </source>
</evidence>
<dbReference type="PANTHER" id="PTHR30469:SF11">
    <property type="entry name" value="BLL4320 PROTEIN"/>
    <property type="match status" value="1"/>
</dbReference>
<dbReference type="GO" id="GO:1990281">
    <property type="term" value="C:efflux pump complex"/>
    <property type="evidence" value="ECO:0007669"/>
    <property type="project" value="TreeGrafter"/>
</dbReference>
<feature type="domain" description="Multidrug resistance protein MdtA-like barrel-sandwich hybrid" evidence="4">
    <location>
        <begin position="67"/>
        <end position="187"/>
    </location>
</feature>
<evidence type="ECO:0000256" key="2">
    <source>
        <dbReference type="SAM" id="Coils"/>
    </source>
</evidence>
<reference evidence="7 8" key="1">
    <citation type="submission" date="2024-02" db="EMBL/GenBank/DDBJ databases">
        <title>A novel Wenzhouxiangellaceae bacterium, isolated from coastal sediments.</title>
        <authorList>
            <person name="Du Z.-J."/>
            <person name="Ye Y.-Q."/>
            <person name="Zhang X.-Y."/>
        </authorList>
    </citation>
    <scope>NUCLEOTIDE SEQUENCE [LARGE SCALE GENOMIC DNA]</scope>
    <source>
        <strain evidence="7 8">CH-27</strain>
    </source>
</reference>
<evidence type="ECO:0000256" key="3">
    <source>
        <dbReference type="SAM" id="MobiDB-lite"/>
    </source>
</evidence>
<evidence type="ECO:0000259" key="5">
    <source>
        <dbReference type="Pfam" id="PF25954"/>
    </source>
</evidence>
<feature type="compositionally biased region" description="Polar residues" evidence="3">
    <location>
        <begin position="346"/>
        <end position="357"/>
    </location>
</feature>
<evidence type="ECO:0000259" key="6">
    <source>
        <dbReference type="Pfam" id="PF25989"/>
    </source>
</evidence>
<dbReference type="PANTHER" id="PTHR30469">
    <property type="entry name" value="MULTIDRUG RESISTANCE PROTEIN MDTA"/>
    <property type="match status" value="1"/>
</dbReference>
<feature type="domain" description="YknX-like C-terminal permuted SH3-like" evidence="6">
    <location>
        <begin position="278"/>
        <end position="350"/>
    </location>
</feature>
<dbReference type="Gene3D" id="2.40.30.170">
    <property type="match status" value="1"/>
</dbReference>
<feature type="domain" description="CusB-like beta-barrel" evidence="5">
    <location>
        <begin position="197"/>
        <end position="269"/>
    </location>
</feature>
<evidence type="ECO:0000259" key="4">
    <source>
        <dbReference type="Pfam" id="PF25917"/>
    </source>
</evidence>
<dbReference type="InterPro" id="IPR058792">
    <property type="entry name" value="Beta-barrel_RND_2"/>
</dbReference>
<dbReference type="Proteomes" id="UP001359886">
    <property type="component" value="Unassembled WGS sequence"/>
</dbReference>
<sequence length="368" mass="39496">MIRNLALMLVFLGIVFGGIFGWKYHQAQKMAGARGGMAAVVSTQPVREESWQAKLPSVGTVTPTYGVVVSSEVAGIVRELGFDSGATVKAGDLLVQLDAEVDIAEAAALEAERKLAELTRDRLLRIVNENLGSRSDLDEAEAHLEAMRAQVAAKQATINKKSVRAPFDGKLGIRTFNRGHYLGAGEEIVELVALDPIYVDYTLPERYLAQIEVGQDVIVQVAARPGQEFKGTINAISPSIERATRSVPVRAEFANPEGLLRPGMFADVTTVLPARDAVVTLPERAITYNPYGDSVFVVEDGEGGQTVRRVQVRTGNVSDGRVEILSGLEPGMEVVTDGHNKLRNGQPVTVDNSSLPDENQAAGLVAPS</sequence>